<dbReference type="Proteomes" id="UP000199758">
    <property type="component" value="Unassembled WGS sequence"/>
</dbReference>
<dbReference type="Gene3D" id="2.40.160.20">
    <property type="match status" value="1"/>
</dbReference>
<accession>A0A1M5MNZ7</accession>
<keyword evidence="1" id="KW-0732">Signal</keyword>
<reference evidence="3 4" key="1">
    <citation type="submission" date="2016-11" db="EMBL/GenBank/DDBJ databases">
        <authorList>
            <person name="Jaros S."/>
            <person name="Januszkiewicz K."/>
            <person name="Wedrychowicz H."/>
        </authorList>
    </citation>
    <scope>NUCLEOTIDE SEQUENCE [LARGE SCALE GENOMIC DNA]</scope>
    <source>
        <strain evidence="3 4">CGMCC 1.7049</strain>
    </source>
</reference>
<name>A0A1M5MNZ7_9GAMM</name>
<dbReference type="Pfam" id="PF08239">
    <property type="entry name" value="SH3_3"/>
    <property type="match status" value="1"/>
</dbReference>
<evidence type="ECO:0000256" key="1">
    <source>
        <dbReference type="SAM" id="SignalP"/>
    </source>
</evidence>
<evidence type="ECO:0000259" key="2">
    <source>
        <dbReference type="SMART" id="SM00287"/>
    </source>
</evidence>
<dbReference type="AlphaFoldDB" id="A0A1M5MNZ7"/>
<dbReference type="RefSeq" id="WP_175550123.1">
    <property type="nucleotide sequence ID" value="NZ_FQWZ01000003.1"/>
</dbReference>
<dbReference type="Gene3D" id="2.30.30.40">
    <property type="entry name" value="SH3 Domains"/>
    <property type="match status" value="1"/>
</dbReference>
<proteinExistence type="predicted"/>
<gene>
    <name evidence="3" type="ORF">SAMN04488068_1375</name>
</gene>
<sequence length="330" mass="34898">MKLVSGVRPLVVAAWSIAATLSTLSTAATAATAQQAQTRLQINLREAPDLASRIVAVMPQGGTLEVLQWQGDFVRVRRADGVEGYLKHKYLVGATPPVATAAAPAAAEPVVPSTAATPAPAAAVATAPAAAPAPTAARSSTAAAARWTMQVSAGSFFSGRSDGKVSADLAQDVPGASIRDLDQQMPYANVRFSYWVAPSFGVELGYLILKPLDFSLQADDPERDVEALKDSLDRNLPVTGPGITLALKTQKAWDRWRIEGRAGAWFGLRNDVSFFVDDDKVRQADERVAGLLGVSGHYRLHPHWDLGLELTGMHADHTVGGAGLVLTFTP</sequence>
<dbReference type="SMART" id="SM00287">
    <property type="entry name" value="SH3b"/>
    <property type="match status" value="1"/>
</dbReference>
<dbReference type="SUPFAM" id="SSF56925">
    <property type="entry name" value="OMPA-like"/>
    <property type="match status" value="1"/>
</dbReference>
<dbReference type="InterPro" id="IPR003646">
    <property type="entry name" value="SH3-like_bac-type"/>
</dbReference>
<protein>
    <submittedName>
        <fullName evidence="3">SH3 domain-containing protein</fullName>
    </submittedName>
</protein>
<keyword evidence="4" id="KW-1185">Reference proteome</keyword>
<dbReference type="EMBL" id="FQWZ01000003">
    <property type="protein sequence ID" value="SHG79120.1"/>
    <property type="molecule type" value="Genomic_DNA"/>
</dbReference>
<evidence type="ECO:0000313" key="4">
    <source>
        <dbReference type="Proteomes" id="UP000199758"/>
    </source>
</evidence>
<feature type="domain" description="SH3b" evidence="2">
    <location>
        <begin position="30"/>
        <end position="95"/>
    </location>
</feature>
<dbReference type="InterPro" id="IPR011250">
    <property type="entry name" value="OMP/PagP_B-barrel"/>
</dbReference>
<feature type="signal peptide" evidence="1">
    <location>
        <begin position="1"/>
        <end position="30"/>
    </location>
</feature>
<dbReference type="STRING" id="490188.SAMN04488068_1375"/>
<evidence type="ECO:0000313" key="3">
    <source>
        <dbReference type="EMBL" id="SHG79120.1"/>
    </source>
</evidence>
<feature type="chain" id="PRO_5012115685" evidence="1">
    <location>
        <begin position="31"/>
        <end position="330"/>
    </location>
</feature>
<organism evidence="3 4">
    <name type="scientific">Hydrocarboniphaga daqingensis</name>
    <dbReference type="NCBI Taxonomy" id="490188"/>
    <lineage>
        <taxon>Bacteria</taxon>
        <taxon>Pseudomonadati</taxon>
        <taxon>Pseudomonadota</taxon>
        <taxon>Gammaproteobacteria</taxon>
        <taxon>Nevskiales</taxon>
        <taxon>Nevskiaceae</taxon>
        <taxon>Hydrocarboniphaga</taxon>
    </lineage>
</organism>